<keyword evidence="2 7" id="KW-0813">Transport</keyword>
<comment type="caution">
    <text evidence="9">The sequence shown here is derived from an EMBL/GenBank/DDBJ whole genome shotgun (WGS) entry which is preliminary data.</text>
</comment>
<proteinExistence type="inferred from homology"/>
<dbReference type="Gene3D" id="2.170.130.10">
    <property type="entry name" value="TonB-dependent receptor, plug domain"/>
    <property type="match status" value="1"/>
</dbReference>
<keyword evidence="10" id="KW-1185">Reference proteome</keyword>
<dbReference type="NCBIfam" id="TIGR04056">
    <property type="entry name" value="OMP_RagA_SusC"/>
    <property type="match status" value="1"/>
</dbReference>
<evidence type="ECO:0000256" key="4">
    <source>
        <dbReference type="ARBA" id="ARBA00022692"/>
    </source>
</evidence>
<reference evidence="9 10" key="1">
    <citation type="submission" date="2019-08" db="EMBL/GenBank/DDBJ databases">
        <title>100 year-old enigma solved: identification of Planctomyces bekefii, the type genus and species of the phylum Planctomycetes.</title>
        <authorList>
            <person name="Svetlana D.N."/>
            <person name="Overmann J."/>
        </authorList>
    </citation>
    <scope>NUCLEOTIDE SEQUENCE [LARGE SCALE GENOMIC DNA]</scope>
    <source>
        <strain evidence="9">Phe10_nw2017</strain>
    </source>
</reference>
<comment type="similarity">
    <text evidence="7">Belongs to the TonB-dependent receptor family.</text>
</comment>
<feature type="domain" description="TonB-dependent receptor plug" evidence="8">
    <location>
        <begin position="20"/>
        <end position="55"/>
    </location>
</feature>
<evidence type="ECO:0000313" key="10">
    <source>
        <dbReference type="Proteomes" id="UP000321083"/>
    </source>
</evidence>
<keyword evidence="5 7" id="KW-0472">Membrane</keyword>
<dbReference type="AlphaFoldDB" id="A0A5C6M850"/>
<evidence type="ECO:0000256" key="5">
    <source>
        <dbReference type="ARBA" id="ARBA00023136"/>
    </source>
</evidence>
<evidence type="ECO:0000313" key="9">
    <source>
        <dbReference type="EMBL" id="TWW09181.1"/>
    </source>
</evidence>
<sequence>IEKFPPASVVVPDASRLQTTANLLSTLNPNDIESISVLKDAASQSIYGSRAANGVIVVTTKKGKAGKTKFRFDTELGQSNTAYTNPGYRPLNAQEYVNITREGLVNLGVAQATIDATLASLGSTSGVDYNWLNNVSRNGTQQQYNFSADGGNDKTTFYLSGGRFIQEGTTINSKLTRTNFNVRINNKATERLNIGFNLNGGYVSQRAPLAGGAFGNPVLSSYFLLPTRSAYNTDGTYNITNTGGLHNTIALTEWDKRFLRQTSLRGSVYGEYKIFENLKFKTNFGVDYNVLEEDQYNNPLHGDGLASNGRAFAYYTRYFNWVWTNTLDWQQNITKNGDLSLNAQIGYESQKSNGYFTSLQSQQFPPTLALTYPASGASPTTATASISDYSFASSFATAAINFQNRFVISGSFRRDGSSKFSSNFKYGNFYSIGGTWNIDREKFMQNNRFFTQLKLRSSYGVNGNNTAIGNYDALPLYGYGFNYNQLPGSAPSNVGNPILSWEINKPFNIGLDMSFLKSRVSITAEYYTRTTSDLLLGVPLSRTSGFSTATRNIGSMENKGFELTVNVIPVQTKNTRWDIDFNFANNKNKVLSLPDGNDIVNGSFLIRQGVALNSFFLREWAGVDAANGDPLWYADDKRGSTTNAYPGVAARVISGNAQPKYFGSLATSVNFKGFYLQVSFYYNYGNKVYDTWGSYYLGSGFGAVYNKVARQMNRWMKPGDVTDIPKYIYNGNKNFQSSSTFYLNDGDFVRLRELQVGYTIPKEVLAKAKITSANFYVRGTNLFTWVKDKNIPFDPEQGTGSATNLNVFIPRTVTVGLNITF</sequence>
<dbReference type="InterPro" id="IPR036942">
    <property type="entry name" value="Beta-barrel_TonB_sf"/>
</dbReference>
<comment type="subcellular location">
    <subcellularLocation>
        <location evidence="1 7">Cell outer membrane</location>
        <topology evidence="1 7">Multi-pass membrane protein</topology>
    </subcellularLocation>
</comment>
<protein>
    <submittedName>
        <fullName evidence="9">SusC/RagA family TonB-linked outer membrane protein</fullName>
    </submittedName>
</protein>
<keyword evidence="6 7" id="KW-0998">Cell outer membrane</keyword>
<dbReference type="PROSITE" id="PS52016">
    <property type="entry name" value="TONB_DEPENDENT_REC_3"/>
    <property type="match status" value="1"/>
</dbReference>
<dbReference type="Proteomes" id="UP000321083">
    <property type="component" value="Unassembled WGS sequence"/>
</dbReference>
<feature type="non-terminal residue" evidence="9">
    <location>
        <position position="1"/>
    </location>
</feature>
<dbReference type="InterPro" id="IPR023996">
    <property type="entry name" value="TonB-dep_OMP_SusC/RagA"/>
</dbReference>
<evidence type="ECO:0000256" key="2">
    <source>
        <dbReference type="ARBA" id="ARBA00022448"/>
    </source>
</evidence>
<dbReference type="InterPro" id="IPR012910">
    <property type="entry name" value="Plug_dom"/>
</dbReference>
<reference evidence="9 10" key="2">
    <citation type="submission" date="2019-08" db="EMBL/GenBank/DDBJ databases">
        <authorList>
            <person name="Henke P."/>
        </authorList>
    </citation>
    <scope>NUCLEOTIDE SEQUENCE [LARGE SCALE GENOMIC DNA]</scope>
    <source>
        <strain evidence="9">Phe10_nw2017</strain>
    </source>
</reference>
<keyword evidence="4 7" id="KW-0812">Transmembrane</keyword>
<dbReference type="GO" id="GO:0009279">
    <property type="term" value="C:cell outer membrane"/>
    <property type="evidence" value="ECO:0007669"/>
    <property type="project" value="UniProtKB-SubCell"/>
</dbReference>
<dbReference type="SUPFAM" id="SSF56935">
    <property type="entry name" value="Porins"/>
    <property type="match status" value="1"/>
</dbReference>
<dbReference type="Gene3D" id="2.40.170.20">
    <property type="entry name" value="TonB-dependent receptor, beta-barrel domain"/>
    <property type="match status" value="1"/>
</dbReference>
<keyword evidence="3 7" id="KW-1134">Transmembrane beta strand</keyword>
<evidence type="ECO:0000256" key="3">
    <source>
        <dbReference type="ARBA" id="ARBA00022452"/>
    </source>
</evidence>
<dbReference type="InterPro" id="IPR023997">
    <property type="entry name" value="TonB-dep_OMP_SusC/RagA_CS"/>
</dbReference>
<evidence type="ECO:0000256" key="6">
    <source>
        <dbReference type="ARBA" id="ARBA00023237"/>
    </source>
</evidence>
<dbReference type="Pfam" id="PF07715">
    <property type="entry name" value="Plug"/>
    <property type="match status" value="1"/>
</dbReference>
<evidence type="ECO:0000259" key="8">
    <source>
        <dbReference type="Pfam" id="PF07715"/>
    </source>
</evidence>
<dbReference type="EMBL" id="SRHE01000357">
    <property type="protein sequence ID" value="TWW09181.1"/>
    <property type="molecule type" value="Genomic_DNA"/>
</dbReference>
<gene>
    <name evidence="9" type="ORF">E3A20_16900</name>
</gene>
<evidence type="ECO:0000256" key="1">
    <source>
        <dbReference type="ARBA" id="ARBA00004571"/>
    </source>
</evidence>
<evidence type="ECO:0000256" key="7">
    <source>
        <dbReference type="PROSITE-ProRule" id="PRU01360"/>
    </source>
</evidence>
<accession>A0A5C6M850</accession>
<dbReference type="NCBIfam" id="TIGR04057">
    <property type="entry name" value="SusC_RagA_signa"/>
    <property type="match status" value="1"/>
</dbReference>
<organism evidence="9 10">
    <name type="scientific">Planctomyces bekefii</name>
    <dbReference type="NCBI Taxonomy" id="1653850"/>
    <lineage>
        <taxon>Bacteria</taxon>
        <taxon>Pseudomonadati</taxon>
        <taxon>Planctomycetota</taxon>
        <taxon>Planctomycetia</taxon>
        <taxon>Planctomycetales</taxon>
        <taxon>Planctomycetaceae</taxon>
        <taxon>Planctomyces</taxon>
    </lineage>
</organism>
<dbReference type="InterPro" id="IPR037066">
    <property type="entry name" value="Plug_dom_sf"/>
</dbReference>
<name>A0A5C6M850_9PLAN</name>
<dbReference type="InterPro" id="IPR039426">
    <property type="entry name" value="TonB-dep_rcpt-like"/>
</dbReference>